<dbReference type="AlphaFoldDB" id="A0AA88XQ78"/>
<feature type="transmembrane region" description="Helical" evidence="6">
    <location>
        <begin position="290"/>
        <end position="309"/>
    </location>
</feature>
<evidence type="ECO:0000313" key="8">
    <source>
        <dbReference type="Proteomes" id="UP001186944"/>
    </source>
</evidence>
<evidence type="ECO:0000256" key="6">
    <source>
        <dbReference type="SAM" id="Phobius"/>
    </source>
</evidence>
<keyword evidence="2 6" id="KW-0812">Transmembrane</keyword>
<dbReference type="PANTHER" id="PTHR11785">
    <property type="entry name" value="AMINO ACID TRANSPORTER"/>
    <property type="match status" value="1"/>
</dbReference>
<comment type="subcellular location">
    <subcellularLocation>
        <location evidence="1">Membrane</location>
        <topology evidence="1">Multi-pass membrane protein</topology>
    </subcellularLocation>
</comment>
<feature type="region of interest" description="Disordered" evidence="5">
    <location>
        <begin position="542"/>
        <end position="574"/>
    </location>
</feature>
<feature type="transmembrane region" description="Helical" evidence="6">
    <location>
        <begin position="430"/>
        <end position="452"/>
    </location>
</feature>
<dbReference type="GO" id="GO:0016020">
    <property type="term" value="C:membrane"/>
    <property type="evidence" value="ECO:0007669"/>
    <property type="project" value="UniProtKB-SubCell"/>
</dbReference>
<feature type="transmembrane region" description="Helical" evidence="6">
    <location>
        <begin position="212"/>
        <end position="230"/>
    </location>
</feature>
<feature type="transmembrane region" description="Helical" evidence="6">
    <location>
        <begin position="21"/>
        <end position="38"/>
    </location>
</feature>
<feature type="transmembrane region" description="Helical" evidence="6">
    <location>
        <begin position="344"/>
        <end position="363"/>
    </location>
</feature>
<proteinExistence type="predicted"/>
<feature type="transmembrane region" description="Helical" evidence="6">
    <location>
        <begin position="250"/>
        <end position="270"/>
    </location>
</feature>
<dbReference type="Proteomes" id="UP001186944">
    <property type="component" value="Unassembled WGS sequence"/>
</dbReference>
<evidence type="ECO:0000256" key="3">
    <source>
        <dbReference type="ARBA" id="ARBA00022989"/>
    </source>
</evidence>
<evidence type="ECO:0000256" key="1">
    <source>
        <dbReference type="ARBA" id="ARBA00004141"/>
    </source>
</evidence>
<reference evidence="7" key="1">
    <citation type="submission" date="2019-08" db="EMBL/GenBank/DDBJ databases">
        <title>The improved chromosome-level genome for the pearl oyster Pinctada fucata martensii using PacBio sequencing and Hi-C.</title>
        <authorList>
            <person name="Zheng Z."/>
        </authorList>
    </citation>
    <scope>NUCLEOTIDE SEQUENCE</scope>
    <source>
        <strain evidence="7">ZZ-2019</strain>
        <tissue evidence="7">Adductor muscle</tissue>
    </source>
</reference>
<evidence type="ECO:0000313" key="7">
    <source>
        <dbReference type="EMBL" id="KAK3085434.1"/>
    </source>
</evidence>
<accession>A0AA88XQ78</accession>
<feature type="transmembrane region" description="Helical" evidence="6">
    <location>
        <begin position="171"/>
        <end position="189"/>
    </location>
</feature>
<dbReference type="Pfam" id="PF13520">
    <property type="entry name" value="AA_permease_2"/>
    <property type="match status" value="1"/>
</dbReference>
<dbReference type="InterPro" id="IPR050598">
    <property type="entry name" value="AminoAcid_Transporter"/>
</dbReference>
<gene>
    <name evidence="7" type="ORF">FSP39_003249</name>
</gene>
<dbReference type="GO" id="GO:0015179">
    <property type="term" value="F:L-amino acid transmembrane transporter activity"/>
    <property type="evidence" value="ECO:0007669"/>
    <property type="project" value="TreeGrafter"/>
</dbReference>
<feature type="transmembrane region" description="Helical" evidence="6">
    <location>
        <begin position="44"/>
        <end position="72"/>
    </location>
</feature>
<dbReference type="InterPro" id="IPR002293">
    <property type="entry name" value="AA/rel_permease1"/>
</dbReference>
<keyword evidence="8" id="KW-1185">Reference proteome</keyword>
<comment type="caution">
    <text evidence="7">The sequence shown here is derived from an EMBL/GenBank/DDBJ whole genome shotgun (WGS) entry which is preliminary data.</text>
</comment>
<name>A0AA88XQ78_PINIB</name>
<dbReference type="PANTHER" id="PTHR11785:SF514">
    <property type="entry name" value="B(0,+)-TYPE AMINO ACID TRANSPORTER 1-LIKE PROTEIN"/>
    <property type="match status" value="1"/>
</dbReference>
<protein>
    <submittedName>
        <fullName evidence="7">Uncharacterized protein</fullName>
    </submittedName>
</protein>
<dbReference type="Gene3D" id="1.20.1740.10">
    <property type="entry name" value="Amino acid/polyamine transporter I"/>
    <property type="match status" value="1"/>
</dbReference>
<sequence length="574" mass="63465">MQELERDKQTAWHMKLKEIGIFWGGSLIMQTVVGPGIFTSPKGVIAGAGSVGLSFIIWALCGIFSTLAALCFAELQIFVRRAGCEYGYIHKAYGPFPAFIYTWMRTVFAEPCTTAVFAQAFASYVSESLADDCGPPKMVHSLLAVLAILTLTIVNCYNVGLARQMVSVSNIAKIITISIICLCGIYNLLSGNSKSYERLQEGFDHTENRNDVLIFAVYNSLWAYGGWANVPSVTAGVKKPPKNVPRLVKIVIPTVMVIYLLSMNSFLTVLSREELESDHIFGVLWGERMLGDFGFIIPVGVSLIALGNANNTFVASGRLSSVSVQDGYVPELLTYKSVRTKSHVPAIILRAIMATSMAVGLTASVMVRFWIFTVWLFHGLSIFGLLVMRIRKPHLTRPYKVNILIPVIVSIGAAYIVISPFITSHMKPELIFSMTVAGSSVIFYVPFVKWNWGGKIVDRFTMFFQLLLEVVPEKKIERRKRFKKSRRPASIAPMNLSTIEERDIDVASSVDRGDGASIATISDIFTIATYDDIASIDDLESCDELDSNSENSPSESQNYAPPGYDGLFEYSTRL</sequence>
<keyword evidence="4 6" id="KW-0472">Membrane</keyword>
<organism evidence="7 8">
    <name type="scientific">Pinctada imbricata</name>
    <name type="common">Atlantic pearl-oyster</name>
    <name type="synonym">Pinctada martensii</name>
    <dbReference type="NCBI Taxonomy" id="66713"/>
    <lineage>
        <taxon>Eukaryota</taxon>
        <taxon>Metazoa</taxon>
        <taxon>Spiralia</taxon>
        <taxon>Lophotrochozoa</taxon>
        <taxon>Mollusca</taxon>
        <taxon>Bivalvia</taxon>
        <taxon>Autobranchia</taxon>
        <taxon>Pteriomorphia</taxon>
        <taxon>Pterioida</taxon>
        <taxon>Pterioidea</taxon>
        <taxon>Pteriidae</taxon>
        <taxon>Pinctada</taxon>
    </lineage>
</organism>
<evidence type="ECO:0000256" key="5">
    <source>
        <dbReference type="SAM" id="MobiDB-lite"/>
    </source>
</evidence>
<feature type="transmembrane region" description="Helical" evidence="6">
    <location>
        <begin position="369"/>
        <end position="387"/>
    </location>
</feature>
<dbReference type="EMBL" id="VSWD01000012">
    <property type="protein sequence ID" value="KAK3085434.1"/>
    <property type="molecule type" value="Genomic_DNA"/>
</dbReference>
<keyword evidence="3 6" id="KW-1133">Transmembrane helix</keyword>
<feature type="transmembrane region" description="Helical" evidence="6">
    <location>
        <begin position="138"/>
        <end position="159"/>
    </location>
</feature>
<feature type="transmembrane region" description="Helical" evidence="6">
    <location>
        <begin position="399"/>
        <end position="418"/>
    </location>
</feature>
<evidence type="ECO:0000256" key="4">
    <source>
        <dbReference type="ARBA" id="ARBA00023136"/>
    </source>
</evidence>
<evidence type="ECO:0000256" key="2">
    <source>
        <dbReference type="ARBA" id="ARBA00022692"/>
    </source>
</evidence>